<protein>
    <submittedName>
        <fullName evidence="1">6614_t:CDS:1</fullName>
    </submittedName>
</protein>
<comment type="caution">
    <text evidence="1">The sequence shown here is derived from an EMBL/GenBank/DDBJ whole genome shotgun (WGS) entry which is preliminary data.</text>
</comment>
<evidence type="ECO:0000313" key="1">
    <source>
        <dbReference type="EMBL" id="CAG8548953.1"/>
    </source>
</evidence>
<dbReference type="EMBL" id="CAJVPM010007800">
    <property type="protein sequence ID" value="CAG8548953.1"/>
    <property type="molecule type" value="Genomic_DNA"/>
</dbReference>
<proteinExistence type="predicted"/>
<gene>
    <name evidence="1" type="ORF">SCALOS_LOCUS5109</name>
</gene>
<evidence type="ECO:0000313" key="2">
    <source>
        <dbReference type="Proteomes" id="UP000789860"/>
    </source>
</evidence>
<dbReference type="Proteomes" id="UP000789860">
    <property type="component" value="Unassembled WGS sequence"/>
</dbReference>
<reference evidence="1" key="1">
    <citation type="submission" date="2021-06" db="EMBL/GenBank/DDBJ databases">
        <authorList>
            <person name="Kallberg Y."/>
            <person name="Tangrot J."/>
            <person name="Rosling A."/>
        </authorList>
    </citation>
    <scope>NUCLEOTIDE SEQUENCE</scope>
    <source>
        <strain evidence="1">AU212A</strain>
    </source>
</reference>
<sequence length="630" mass="72860">SNVWKHWTILARNIAEDQDDQTEEQTEDQVENQTETRAKDQIENDKPHPRVKCKYCSKIFERGIATRMQAHLDATCSEAPSNAKSKSKIQRNISSTIKTSTSVPRNSNASRVQKRLKTIPISNFVDSISDNEQESLEFELAQALFATGTSFSFLENPYVIKFFQHIHPIFKLPNRKKLSNELLNKVYNEVTIESNIQISQVQSLSMISDSWSNINQESVQNFIISTQIIQQMETINIEKFSAVTTDTANVMKAAWCIIEEKYSIIVYNATKLVKYFKKHPQAIAKLKQIQQDNYNKEIALVLPVLTYLRIYMLYDEFWENLNLIASILKPIVTTLKLFELDRSILLSIYSNFKKMINSIQEISCNFSNEIQELIEERWNYIYHIIMIVAYMLDLQFLEESRIHNIEPIEYNAFTTYTNQKFGQEKLVDSLKQLAIKILTIPILSATAEQNFSTFVHNFSKKLQYNRIETIINHNNETNQEITSNCEEMDNEDKEDQQTSQLSNSLYSGMDSLNLLSSQENNNISMNDDSTRMKDKKRKLDNHLEETSVESQASLHDSDTPVLKKINTQTYPAVNKSVSQPKLSSFSFKPMNKKDRKILYKIMPKKNISSDHPTIQHEPLTNTSPAQKTSI</sequence>
<feature type="non-terminal residue" evidence="1">
    <location>
        <position position="630"/>
    </location>
</feature>
<feature type="non-terminal residue" evidence="1">
    <location>
        <position position="1"/>
    </location>
</feature>
<accession>A0ACA9LVH1</accession>
<keyword evidence="2" id="KW-1185">Reference proteome</keyword>
<organism evidence="1 2">
    <name type="scientific">Scutellospora calospora</name>
    <dbReference type="NCBI Taxonomy" id="85575"/>
    <lineage>
        <taxon>Eukaryota</taxon>
        <taxon>Fungi</taxon>
        <taxon>Fungi incertae sedis</taxon>
        <taxon>Mucoromycota</taxon>
        <taxon>Glomeromycotina</taxon>
        <taxon>Glomeromycetes</taxon>
        <taxon>Diversisporales</taxon>
        <taxon>Gigasporaceae</taxon>
        <taxon>Scutellospora</taxon>
    </lineage>
</organism>
<name>A0ACA9LVH1_9GLOM</name>